<reference evidence="1" key="1">
    <citation type="submission" date="2021-09" db="EMBL/GenBank/DDBJ databases">
        <title>The genome of Mauremys mutica provides insights into the evolution of semi-aquatic lifestyle.</title>
        <authorList>
            <person name="Gong S."/>
            <person name="Gao Y."/>
        </authorList>
    </citation>
    <scope>NUCLEOTIDE SEQUENCE</scope>
    <source>
        <strain evidence="1">MM-2020</strain>
        <tissue evidence="1">Muscle</tissue>
    </source>
</reference>
<comment type="caution">
    <text evidence="1">The sequence shown here is derived from an EMBL/GenBank/DDBJ whole genome shotgun (WGS) entry which is preliminary data.</text>
</comment>
<feature type="non-terminal residue" evidence="1">
    <location>
        <position position="89"/>
    </location>
</feature>
<proteinExistence type="predicted"/>
<dbReference type="Gene3D" id="2.60.40.10">
    <property type="entry name" value="Immunoglobulins"/>
    <property type="match status" value="1"/>
</dbReference>
<dbReference type="Proteomes" id="UP000827986">
    <property type="component" value="Unassembled WGS sequence"/>
</dbReference>
<keyword evidence="2" id="KW-1185">Reference proteome</keyword>
<dbReference type="EMBL" id="JAHDVG010000469">
    <property type="protein sequence ID" value="KAH1181148.1"/>
    <property type="molecule type" value="Genomic_DNA"/>
</dbReference>
<sequence length="89" mass="10097">LFLGKASREEGDTVVLKCKVPPLSSFFRVIFCKDGKDHASWPMQESKFAYNYKVRANSAGRFTCLYQQKDPQNQEKNSFLSATQNLGVT</sequence>
<protein>
    <submittedName>
        <fullName evidence="1">Uncharacterized protein</fullName>
    </submittedName>
</protein>
<dbReference type="InterPro" id="IPR036179">
    <property type="entry name" value="Ig-like_dom_sf"/>
</dbReference>
<name>A0A9D3XKV1_9SAUR</name>
<gene>
    <name evidence="1" type="ORF">KIL84_002082</name>
</gene>
<evidence type="ECO:0000313" key="1">
    <source>
        <dbReference type="EMBL" id="KAH1181148.1"/>
    </source>
</evidence>
<feature type="non-terminal residue" evidence="1">
    <location>
        <position position="1"/>
    </location>
</feature>
<dbReference type="AlphaFoldDB" id="A0A9D3XKV1"/>
<accession>A0A9D3XKV1</accession>
<evidence type="ECO:0000313" key="2">
    <source>
        <dbReference type="Proteomes" id="UP000827986"/>
    </source>
</evidence>
<dbReference type="InterPro" id="IPR013783">
    <property type="entry name" value="Ig-like_fold"/>
</dbReference>
<dbReference type="SUPFAM" id="SSF48726">
    <property type="entry name" value="Immunoglobulin"/>
    <property type="match status" value="1"/>
</dbReference>
<organism evidence="1 2">
    <name type="scientific">Mauremys mutica</name>
    <name type="common">yellowpond turtle</name>
    <dbReference type="NCBI Taxonomy" id="74926"/>
    <lineage>
        <taxon>Eukaryota</taxon>
        <taxon>Metazoa</taxon>
        <taxon>Chordata</taxon>
        <taxon>Craniata</taxon>
        <taxon>Vertebrata</taxon>
        <taxon>Euteleostomi</taxon>
        <taxon>Archelosauria</taxon>
        <taxon>Testudinata</taxon>
        <taxon>Testudines</taxon>
        <taxon>Cryptodira</taxon>
        <taxon>Durocryptodira</taxon>
        <taxon>Testudinoidea</taxon>
        <taxon>Geoemydidae</taxon>
        <taxon>Geoemydinae</taxon>
        <taxon>Mauremys</taxon>
    </lineage>
</organism>